<dbReference type="InterPro" id="IPR039425">
    <property type="entry name" value="RNA_pol_sigma-70-like"/>
</dbReference>
<dbReference type="Proteomes" id="UP001548189">
    <property type="component" value="Unassembled WGS sequence"/>
</dbReference>
<dbReference type="InterPro" id="IPR007627">
    <property type="entry name" value="RNA_pol_sigma70_r2"/>
</dbReference>
<accession>A0ABV2BZB9</accession>
<dbReference type="SUPFAM" id="SSF88659">
    <property type="entry name" value="Sigma3 and sigma4 domains of RNA polymerase sigma factors"/>
    <property type="match status" value="1"/>
</dbReference>
<dbReference type="Pfam" id="PF08281">
    <property type="entry name" value="Sigma70_r4_2"/>
    <property type="match status" value="1"/>
</dbReference>
<dbReference type="InterPro" id="IPR014284">
    <property type="entry name" value="RNA_pol_sigma-70_dom"/>
</dbReference>
<protein>
    <submittedName>
        <fullName evidence="1">RNA polymerase sigma factor</fullName>
    </submittedName>
</protein>
<sequence length="196" mass="21950">MSPLLPDKANAAVLMTSHSMPLSEGQSYNQYFEETLSEYHSMISRVVSSYERSQALQEELYQEISVALWKALAKFDGQSSLKTYILSIAHKRAVSHVARYVKEPEAVEINELSLTGGDCPVQQIQQNQRIQQLIESIRLLSLVERQLVTLALEGLSYKEIGEILGLNTSHVGVKLNRAKNKLSLIMEKFSTGGSHE</sequence>
<dbReference type="NCBIfam" id="TIGR02937">
    <property type="entry name" value="sigma70-ECF"/>
    <property type="match status" value="1"/>
</dbReference>
<reference evidence="1 2" key="1">
    <citation type="submission" date="2024-06" db="EMBL/GenBank/DDBJ databases">
        <authorList>
            <person name="Li F."/>
        </authorList>
    </citation>
    <scope>NUCLEOTIDE SEQUENCE [LARGE SCALE GENOMIC DNA]</scope>
    <source>
        <strain evidence="1 2">GXAS 311</strain>
    </source>
</reference>
<dbReference type="Gene3D" id="1.10.10.10">
    <property type="entry name" value="Winged helix-like DNA-binding domain superfamily/Winged helix DNA-binding domain"/>
    <property type="match status" value="1"/>
</dbReference>
<dbReference type="InterPro" id="IPR013249">
    <property type="entry name" value="RNA_pol_sigma70_r4_t2"/>
</dbReference>
<dbReference type="PANTHER" id="PTHR43133:SF45">
    <property type="entry name" value="RNA POLYMERASE ECF-TYPE SIGMA FACTOR"/>
    <property type="match status" value="1"/>
</dbReference>
<dbReference type="InterPro" id="IPR013324">
    <property type="entry name" value="RNA_pol_sigma_r3/r4-like"/>
</dbReference>
<dbReference type="InterPro" id="IPR036388">
    <property type="entry name" value="WH-like_DNA-bd_sf"/>
</dbReference>
<dbReference type="PANTHER" id="PTHR43133">
    <property type="entry name" value="RNA POLYMERASE ECF-TYPE SIGMA FACTO"/>
    <property type="match status" value="1"/>
</dbReference>
<comment type="caution">
    <text evidence="1">The sequence shown here is derived from an EMBL/GenBank/DDBJ whole genome shotgun (WGS) entry which is preliminary data.</text>
</comment>
<dbReference type="Pfam" id="PF04542">
    <property type="entry name" value="Sigma70_r2"/>
    <property type="match status" value="1"/>
</dbReference>
<dbReference type="SUPFAM" id="SSF88946">
    <property type="entry name" value="Sigma2 domain of RNA polymerase sigma factors"/>
    <property type="match status" value="1"/>
</dbReference>
<dbReference type="EMBL" id="JBEVCJ010000043">
    <property type="protein sequence ID" value="MET1257283.1"/>
    <property type="molecule type" value="Genomic_DNA"/>
</dbReference>
<name>A0ABV2BZB9_9GAMM</name>
<keyword evidence="2" id="KW-1185">Reference proteome</keyword>
<evidence type="ECO:0000313" key="1">
    <source>
        <dbReference type="EMBL" id="MET1257283.1"/>
    </source>
</evidence>
<evidence type="ECO:0000313" key="2">
    <source>
        <dbReference type="Proteomes" id="UP001548189"/>
    </source>
</evidence>
<gene>
    <name evidence="1" type="ORF">ABVT43_19235</name>
</gene>
<dbReference type="InterPro" id="IPR013325">
    <property type="entry name" value="RNA_pol_sigma_r2"/>
</dbReference>
<proteinExistence type="predicted"/>
<organism evidence="1 2">
    <name type="scientific">Aliikangiella maris</name>
    <dbReference type="NCBI Taxonomy" id="3162458"/>
    <lineage>
        <taxon>Bacteria</taxon>
        <taxon>Pseudomonadati</taxon>
        <taxon>Pseudomonadota</taxon>
        <taxon>Gammaproteobacteria</taxon>
        <taxon>Oceanospirillales</taxon>
        <taxon>Pleioneaceae</taxon>
        <taxon>Aliikangiella</taxon>
    </lineage>
</organism>
<dbReference type="Gene3D" id="1.10.1740.10">
    <property type="match status" value="1"/>
</dbReference>